<sequence length="332" mass="38554">NIFYVNSTESENGENVRIVAEFAGMSWSINAKFVDPNKITSFTQKLFKKSKTRLRAPNKRRIHNSLKSPMEHISTVRTNNRYFTREKSATNLLKLIEKKFYNFSTRKLSKKQIHKKLLSLIKNNQIVNLRIIYELTKSLPKAKRILDDFFQKNKSKFVSFHVEDNLLLEYLGRIKKQSSYQEKLEKLGVDKEKAEKLVNLHLDRTREILAEPKKSENFAVPSKRKIAPPPRKLIPPPPPPIPKSEELRQNLEKEINLKESNLEIALKPVTVNLAGKKKFVSEINSRKIRKIKKKECLNCKAKMHIAKKICKNCGADMVRKKVAHLSSFINPN</sequence>
<feature type="non-terminal residue" evidence="2">
    <location>
        <position position="1"/>
    </location>
</feature>
<gene>
    <name evidence="2" type="ORF">MHBO_001271</name>
</gene>
<protein>
    <submittedName>
        <fullName evidence="2">Uncharacterized protein</fullName>
    </submittedName>
</protein>
<feature type="region of interest" description="Disordered" evidence="1">
    <location>
        <begin position="219"/>
        <end position="242"/>
    </location>
</feature>
<keyword evidence="3" id="KW-1185">Reference proteome</keyword>
<evidence type="ECO:0000256" key="1">
    <source>
        <dbReference type="SAM" id="MobiDB-lite"/>
    </source>
</evidence>
<dbReference type="EMBL" id="JBDODL010000290">
    <property type="protein sequence ID" value="MES1919437.1"/>
    <property type="molecule type" value="Genomic_DNA"/>
</dbReference>
<accession>A0ABV2AII8</accession>
<reference evidence="2 3" key="1">
    <citation type="journal article" date="2024" name="BMC Biol.">
        <title>Comparative genomics of Ascetosporea gives new insight into the evolutionary basis for animal parasitism in Rhizaria.</title>
        <authorList>
            <person name="Hiltunen Thoren M."/>
            <person name="Onut-Brannstrom I."/>
            <person name="Alfjorden A."/>
            <person name="Peckova H."/>
            <person name="Swords F."/>
            <person name="Hooper C."/>
            <person name="Holzer A.S."/>
            <person name="Bass D."/>
            <person name="Burki F."/>
        </authorList>
    </citation>
    <scope>NUCLEOTIDE SEQUENCE [LARGE SCALE GENOMIC DNA]</scope>
    <source>
        <strain evidence="2">20-A016</strain>
    </source>
</reference>
<name>A0ABV2AII8_9EUKA</name>
<dbReference type="Proteomes" id="UP001439008">
    <property type="component" value="Unassembled WGS sequence"/>
</dbReference>
<proteinExistence type="predicted"/>
<evidence type="ECO:0000313" key="3">
    <source>
        <dbReference type="Proteomes" id="UP001439008"/>
    </source>
</evidence>
<organism evidence="2 3">
    <name type="scientific">Bonamia ostreae</name>
    <dbReference type="NCBI Taxonomy" id="126728"/>
    <lineage>
        <taxon>Eukaryota</taxon>
        <taxon>Sar</taxon>
        <taxon>Rhizaria</taxon>
        <taxon>Endomyxa</taxon>
        <taxon>Ascetosporea</taxon>
        <taxon>Haplosporida</taxon>
        <taxon>Bonamia</taxon>
    </lineage>
</organism>
<comment type="caution">
    <text evidence="2">The sequence shown here is derived from an EMBL/GenBank/DDBJ whole genome shotgun (WGS) entry which is preliminary data.</text>
</comment>
<feature type="compositionally biased region" description="Pro residues" evidence="1">
    <location>
        <begin position="227"/>
        <end position="242"/>
    </location>
</feature>
<evidence type="ECO:0000313" key="2">
    <source>
        <dbReference type="EMBL" id="MES1919437.1"/>
    </source>
</evidence>